<evidence type="ECO:0000313" key="1">
    <source>
        <dbReference type="EMBL" id="MBP2328816.1"/>
    </source>
</evidence>
<evidence type="ECO:0000313" key="2">
    <source>
        <dbReference type="Proteomes" id="UP001519332"/>
    </source>
</evidence>
<dbReference type="RefSeq" id="WP_209645734.1">
    <property type="nucleotide sequence ID" value="NZ_JAGINW010000001.1"/>
</dbReference>
<organism evidence="1 2">
    <name type="scientific">Kibdelosporangium banguiense</name>
    <dbReference type="NCBI Taxonomy" id="1365924"/>
    <lineage>
        <taxon>Bacteria</taxon>
        <taxon>Bacillati</taxon>
        <taxon>Actinomycetota</taxon>
        <taxon>Actinomycetes</taxon>
        <taxon>Pseudonocardiales</taxon>
        <taxon>Pseudonocardiaceae</taxon>
        <taxon>Kibdelosporangium</taxon>
    </lineage>
</organism>
<name>A0ABS4TWL9_9PSEU</name>
<sequence>MMLGKGGQTISDLAALPDQPALFGAVASTAIAWRVLDSIDTIVLQRLRAARAVARERADYSEQRRRADLWRVLVENAAIRFDLGDRGIR</sequence>
<protein>
    <submittedName>
        <fullName evidence="1">Uncharacterized protein</fullName>
    </submittedName>
</protein>
<dbReference type="Proteomes" id="UP001519332">
    <property type="component" value="Unassembled WGS sequence"/>
</dbReference>
<gene>
    <name evidence="1" type="ORF">JOF56_009201</name>
</gene>
<reference evidence="1 2" key="1">
    <citation type="submission" date="2021-03" db="EMBL/GenBank/DDBJ databases">
        <title>Sequencing the genomes of 1000 actinobacteria strains.</title>
        <authorList>
            <person name="Klenk H.-P."/>
        </authorList>
    </citation>
    <scope>NUCLEOTIDE SEQUENCE [LARGE SCALE GENOMIC DNA]</scope>
    <source>
        <strain evidence="1 2">DSM 46670</strain>
    </source>
</reference>
<comment type="caution">
    <text evidence="1">The sequence shown here is derived from an EMBL/GenBank/DDBJ whole genome shotgun (WGS) entry which is preliminary data.</text>
</comment>
<dbReference type="EMBL" id="JAGINW010000001">
    <property type="protein sequence ID" value="MBP2328816.1"/>
    <property type="molecule type" value="Genomic_DNA"/>
</dbReference>
<proteinExistence type="predicted"/>
<keyword evidence="2" id="KW-1185">Reference proteome</keyword>
<accession>A0ABS4TWL9</accession>